<organism evidence="2">
    <name type="scientific">Pseudomonas phage KV2023</name>
    <dbReference type="NCBI Taxonomy" id="3234047"/>
    <lineage>
        <taxon>Viruses</taxon>
        <taxon>Duplodnaviria</taxon>
        <taxon>Heunggongvirae</taxon>
        <taxon>Uroviricota</taxon>
        <taxon>Caudoviricetes</taxon>
        <taxon>Bruynoghevirus</taxon>
    </lineage>
</organism>
<evidence type="ECO:0000256" key="1">
    <source>
        <dbReference type="SAM" id="Phobius"/>
    </source>
</evidence>
<feature type="transmembrane region" description="Helical" evidence="1">
    <location>
        <begin position="23"/>
        <end position="44"/>
    </location>
</feature>
<proteinExistence type="predicted"/>
<keyword evidence="1" id="KW-0812">Transmembrane</keyword>
<sequence length="56" mass="5922">MTKVSGNVTQMISWLSVGRWKSAFGMLGNSSGLTVLWLVILSLVAHGMTHTDTSGG</sequence>
<evidence type="ECO:0008006" key="3">
    <source>
        <dbReference type="Google" id="ProtNLM"/>
    </source>
</evidence>
<keyword evidence="1" id="KW-1133">Transmembrane helix</keyword>
<keyword evidence="1" id="KW-0472">Membrane</keyword>
<protein>
    <recommendedName>
        <fullName evidence="3">Holin</fullName>
    </recommendedName>
</protein>
<accession>A0AB39C6Z6</accession>
<name>A0AB39C6Z6_9CAUD</name>
<evidence type="ECO:0000313" key="2">
    <source>
        <dbReference type="EMBL" id="XDJ02343.1"/>
    </source>
</evidence>
<dbReference type="EMBL" id="PP949967">
    <property type="protein sequence ID" value="XDJ02343.1"/>
    <property type="molecule type" value="Genomic_DNA"/>
</dbReference>
<reference evidence="2" key="1">
    <citation type="submission" date="2024-06" db="EMBL/GenBank/DDBJ databases">
        <authorList>
            <person name="Kandhan P."/>
            <person name="Suresh D."/>
            <person name="Suresh A."/>
            <person name="Gopikrishnan V."/>
        </authorList>
    </citation>
    <scope>NUCLEOTIDE SEQUENCE</scope>
</reference>